<dbReference type="InterPro" id="IPR011600">
    <property type="entry name" value="Pept_C14_caspase"/>
</dbReference>
<dbReference type="Pfam" id="PF00656">
    <property type="entry name" value="Peptidase_C14"/>
    <property type="match status" value="1"/>
</dbReference>
<accession>A0A6P4A008</accession>
<protein>
    <submittedName>
        <fullName evidence="4">Metacaspase-5</fullName>
    </submittedName>
</protein>
<gene>
    <name evidence="4" type="primary">LOC107423000</name>
</gene>
<sequence length="440" mass="48200">MGKKALLIGCNYPGTTVELQGCVNDVNQIRKCLVARFGFSDDDITVLTDTDDSYTKPTGINIYNAFTRLVASAEPGDVLFIHYSGHGTRFPLGTGEDDETGYDECLVPCDMNFIFDDDLREIIDQVPEGCRITIVTDSCHSGGLIDGAKEQIGDSAKHHHGYSYGYVDGGPSVQHSMEVAFKSRGIQFPSEFRHYNHWREQEEEKNEKEINGYWRHGHVKNRALPLPSLIAILNEKKGKDKNEVDVGNLRSTLFKTFGDEVSPKVKKFMNEDKNKNKAQLNANVEGENGGSKGYSSQGLVGSKAQEFLKLQRKLERAEYTKKVALTAQAVADIGNQKAYNNGAISSSKRGLPKGGILISGCQTDQISGDVIPSGKDAAPHGAFSHAILTIIADSDGHDITNRELVLKARKLLKTDGFAQQPGLYCNDDDVDAPFLSAAHL</sequence>
<dbReference type="RefSeq" id="XP_015887991.3">
    <property type="nucleotide sequence ID" value="XM_016032505.3"/>
</dbReference>
<comment type="similarity">
    <text evidence="1">Belongs to the peptidase C14B family.</text>
</comment>
<proteinExistence type="inferred from homology"/>
<dbReference type="GO" id="GO:0004197">
    <property type="term" value="F:cysteine-type endopeptidase activity"/>
    <property type="evidence" value="ECO:0007669"/>
    <property type="project" value="InterPro"/>
</dbReference>
<dbReference type="GeneID" id="107423000"/>
<dbReference type="PANTHER" id="PTHR48104">
    <property type="entry name" value="METACASPASE-4"/>
    <property type="match status" value="1"/>
</dbReference>
<organism evidence="3 4">
    <name type="scientific">Ziziphus jujuba</name>
    <name type="common">Chinese jujube</name>
    <name type="synonym">Ziziphus sativa</name>
    <dbReference type="NCBI Taxonomy" id="326968"/>
    <lineage>
        <taxon>Eukaryota</taxon>
        <taxon>Viridiplantae</taxon>
        <taxon>Streptophyta</taxon>
        <taxon>Embryophyta</taxon>
        <taxon>Tracheophyta</taxon>
        <taxon>Spermatophyta</taxon>
        <taxon>Magnoliopsida</taxon>
        <taxon>eudicotyledons</taxon>
        <taxon>Gunneridae</taxon>
        <taxon>Pentapetalae</taxon>
        <taxon>rosids</taxon>
        <taxon>fabids</taxon>
        <taxon>Rosales</taxon>
        <taxon>Rhamnaceae</taxon>
        <taxon>Paliureae</taxon>
        <taxon>Ziziphus</taxon>
    </lineage>
</organism>
<dbReference type="KEGG" id="zju:107423000"/>
<dbReference type="Proteomes" id="UP001652623">
    <property type="component" value="Chromosome 3"/>
</dbReference>
<evidence type="ECO:0000256" key="1">
    <source>
        <dbReference type="ARBA" id="ARBA00009005"/>
    </source>
</evidence>
<evidence type="ECO:0000313" key="4">
    <source>
        <dbReference type="RefSeq" id="XP_015887991.3"/>
    </source>
</evidence>
<dbReference type="GO" id="GO:0006508">
    <property type="term" value="P:proteolysis"/>
    <property type="evidence" value="ECO:0007669"/>
    <property type="project" value="InterPro"/>
</dbReference>
<dbReference type="InParanoid" id="A0A6P4A008"/>
<reference evidence="4" key="1">
    <citation type="submission" date="2025-08" db="UniProtKB">
        <authorList>
            <consortium name="RefSeq"/>
        </authorList>
    </citation>
    <scope>IDENTIFICATION</scope>
    <source>
        <tissue evidence="4">Seedling</tissue>
    </source>
</reference>
<evidence type="ECO:0000313" key="3">
    <source>
        <dbReference type="Proteomes" id="UP001652623"/>
    </source>
</evidence>
<dbReference type="Gene3D" id="3.40.50.12660">
    <property type="match status" value="2"/>
</dbReference>
<dbReference type="AlphaFoldDB" id="A0A6P4A008"/>
<evidence type="ECO:0000259" key="2">
    <source>
        <dbReference type="Pfam" id="PF00656"/>
    </source>
</evidence>
<dbReference type="InterPro" id="IPR050452">
    <property type="entry name" value="Metacaspase"/>
</dbReference>
<feature type="domain" description="Peptidase C14 caspase" evidence="2">
    <location>
        <begin position="3"/>
        <end position="426"/>
    </location>
</feature>
<dbReference type="GO" id="GO:0005737">
    <property type="term" value="C:cytoplasm"/>
    <property type="evidence" value="ECO:0007669"/>
    <property type="project" value="TreeGrafter"/>
</dbReference>
<keyword evidence="3" id="KW-1185">Reference proteome</keyword>
<name>A0A6P4A008_ZIZJJ</name>
<dbReference type="PANTHER" id="PTHR48104:SF30">
    <property type="entry name" value="METACASPASE-1"/>
    <property type="match status" value="1"/>
</dbReference>